<dbReference type="EMBL" id="KE164215">
    <property type="protein sequence ID" value="EPQ16122.1"/>
    <property type="molecule type" value="Genomic_DNA"/>
</dbReference>
<dbReference type="UniPathway" id="UPA00074">
    <property type="reaction ID" value="UER00133"/>
</dbReference>
<evidence type="ECO:0000256" key="12">
    <source>
        <dbReference type="ARBA" id="ARBA00032307"/>
    </source>
</evidence>
<dbReference type="PANTHER" id="PTHR11692:SF0">
    <property type="entry name" value="BIFUNCTIONAL PURINE BIOSYNTHESIS PROTEIN ATIC"/>
    <property type="match status" value="1"/>
</dbReference>
<dbReference type="PANTHER" id="PTHR11692">
    <property type="entry name" value="BIFUNCTIONAL PURINE BIOSYNTHESIS PROTEIN PURH"/>
    <property type="match status" value="1"/>
</dbReference>
<name>S7Q5N1_MYOBR</name>
<evidence type="ECO:0000256" key="3">
    <source>
        <dbReference type="ARBA" id="ARBA00004954"/>
    </source>
</evidence>
<evidence type="ECO:0000313" key="17">
    <source>
        <dbReference type="EMBL" id="EPQ16122.1"/>
    </source>
</evidence>
<comment type="catalytic activity">
    <reaction evidence="15">
        <text>IMP + H2O = 5-formamido-1-(5-phospho-D-ribosyl)imidazole-4-carboxamide</text>
        <dbReference type="Rhea" id="RHEA:18445"/>
        <dbReference type="ChEBI" id="CHEBI:15377"/>
        <dbReference type="ChEBI" id="CHEBI:58053"/>
        <dbReference type="ChEBI" id="CHEBI:58467"/>
        <dbReference type="EC" id="3.5.4.10"/>
    </reaction>
    <physiologicalReaction direction="right-to-left" evidence="15">
        <dbReference type="Rhea" id="RHEA:18447"/>
    </physiologicalReaction>
</comment>
<accession>S7Q5N1</accession>
<organism evidence="17 18">
    <name type="scientific">Myotis brandtii</name>
    <name type="common">Brandt's bat</name>
    <dbReference type="NCBI Taxonomy" id="109478"/>
    <lineage>
        <taxon>Eukaryota</taxon>
        <taxon>Metazoa</taxon>
        <taxon>Chordata</taxon>
        <taxon>Craniata</taxon>
        <taxon>Vertebrata</taxon>
        <taxon>Euteleostomi</taxon>
        <taxon>Mammalia</taxon>
        <taxon>Eutheria</taxon>
        <taxon>Laurasiatheria</taxon>
        <taxon>Chiroptera</taxon>
        <taxon>Yangochiroptera</taxon>
        <taxon>Vespertilionidae</taxon>
        <taxon>Myotis</taxon>
    </lineage>
</organism>
<protein>
    <recommendedName>
        <fullName evidence="7">Bifunctional purine biosynthesis protein ATIC</fullName>
        <ecNumber evidence="5">2.1.2.3</ecNumber>
        <ecNumber evidence="6">3.5.4.10</ecNumber>
    </recommendedName>
    <alternativeName>
        <fullName evidence="12">AICAR transformylase/inosine monophosphate cyclohydrolase</fullName>
    </alternativeName>
</protein>
<comment type="catalytic activity">
    <reaction evidence="1">
        <text>10-formyldihydrofolate + 5-amino-1-(5-phospho-beta-D-ribosyl)imidazole-4-carboxamide = 5-formamido-1-(5-phospho-D-ribosyl)imidazole-4-carboxamide + 7,8-dihydrofolate</text>
        <dbReference type="Rhea" id="RHEA:59144"/>
        <dbReference type="ChEBI" id="CHEBI:57451"/>
        <dbReference type="ChEBI" id="CHEBI:57452"/>
        <dbReference type="ChEBI" id="CHEBI:58467"/>
        <dbReference type="ChEBI" id="CHEBI:58475"/>
    </reaction>
    <physiologicalReaction direction="left-to-right" evidence="1">
        <dbReference type="Rhea" id="RHEA:59145"/>
    </physiologicalReaction>
</comment>
<keyword evidence="8" id="KW-0808">Transferase</keyword>
<dbReference type="Proteomes" id="UP000052978">
    <property type="component" value="Unassembled WGS sequence"/>
</dbReference>
<evidence type="ECO:0000256" key="1">
    <source>
        <dbReference type="ARBA" id="ARBA00000945"/>
    </source>
</evidence>
<evidence type="ECO:0000256" key="14">
    <source>
        <dbReference type="ARBA" id="ARBA00047515"/>
    </source>
</evidence>
<dbReference type="AlphaFoldDB" id="S7Q5N1"/>
<feature type="domain" description="MGS-like" evidence="16">
    <location>
        <begin position="1"/>
        <end position="146"/>
    </location>
</feature>
<comment type="similarity">
    <text evidence="4">Belongs to the PurH family.</text>
</comment>
<dbReference type="EC" id="2.1.2.3" evidence="5"/>
<keyword evidence="18" id="KW-1185">Reference proteome</keyword>
<evidence type="ECO:0000256" key="6">
    <source>
        <dbReference type="ARBA" id="ARBA00012712"/>
    </source>
</evidence>
<dbReference type="Pfam" id="PF02142">
    <property type="entry name" value="MGS"/>
    <property type="match status" value="1"/>
</dbReference>
<dbReference type="GO" id="GO:0006189">
    <property type="term" value="P:'de novo' IMP biosynthetic process"/>
    <property type="evidence" value="ECO:0007669"/>
    <property type="project" value="UniProtKB-UniPathway"/>
</dbReference>
<evidence type="ECO:0000259" key="16">
    <source>
        <dbReference type="PROSITE" id="PS51855"/>
    </source>
</evidence>
<evidence type="ECO:0000256" key="13">
    <source>
        <dbReference type="ARBA" id="ARBA00046691"/>
    </source>
</evidence>
<sequence>MAPGQLALFSVSDKTGLVEFARNLTSVGLSLVASGGTAKALRDAGLAVRDVSELTGFPEMLGGRVKTLHPAVHARILARNIPEDNADMARLDFNLIRVVVCNLYPFVKTVASPDVTVEKAVEQIDIGGVTLLRAAAKNHARVTVVCEPEDYAAVSTEMQSSDSKDTSLETRRHLALKMPLRYGMNPHQTPAQLNTLQPKLPITVRNGAPGFINLCDALNAWQLVKELKEALGIPAAASFKHVSPAGAAVGVPLSEDEAKVCMVYDMYKTLTPIATAYARARGQKNNGGFVVFWFVCLF</sequence>
<keyword evidence="10" id="KW-0378">Hydrolase</keyword>
<proteinExistence type="inferred from homology"/>
<dbReference type="Gene3D" id="3.40.50.1380">
    <property type="entry name" value="Methylglyoxal synthase-like domain"/>
    <property type="match status" value="1"/>
</dbReference>
<dbReference type="SMART" id="SM00798">
    <property type="entry name" value="AICARFT_IMPCHas"/>
    <property type="match status" value="1"/>
</dbReference>
<dbReference type="EC" id="3.5.4.10" evidence="6"/>
<dbReference type="InterPro" id="IPR024051">
    <property type="entry name" value="AICAR_Tfase_dup_dom_sf"/>
</dbReference>
<reference evidence="17 18" key="1">
    <citation type="journal article" date="2013" name="Nat. Commun.">
        <title>Genome analysis reveals insights into physiology and longevity of the Brandt's bat Myotis brandtii.</title>
        <authorList>
            <person name="Seim I."/>
            <person name="Fang X."/>
            <person name="Xiong Z."/>
            <person name="Lobanov A.V."/>
            <person name="Huang Z."/>
            <person name="Ma S."/>
            <person name="Feng Y."/>
            <person name="Turanov A.A."/>
            <person name="Zhu Y."/>
            <person name="Lenz T.L."/>
            <person name="Gerashchenko M.V."/>
            <person name="Fan D."/>
            <person name="Hee Yim S."/>
            <person name="Yao X."/>
            <person name="Jordan D."/>
            <person name="Xiong Y."/>
            <person name="Ma Y."/>
            <person name="Lyapunov A.N."/>
            <person name="Chen G."/>
            <person name="Kulakova O.I."/>
            <person name="Sun Y."/>
            <person name="Lee S.G."/>
            <person name="Bronson R.T."/>
            <person name="Moskalev A.A."/>
            <person name="Sunyaev S.R."/>
            <person name="Zhang G."/>
            <person name="Krogh A."/>
            <person name="Wang J."/>
            <person name="Gladyshev V.N."/>
        </authorList>
    </citation>
    <scope>NUCLEOTIDE SEQUENCE [LARGE SCALE GENOMIC DNA]</scope>
</reference>
<dbReference type="SUPFAM" id="SSF52335">
    <property type="entry name" value="Methylglyoxal synthase-like"/>
    <property type="match status" value="1"/>
</dbReference>
<evidence type="ECO:0000256" key="11">
    <source>
        <dbReference type="ARBA" id="ARBA00023268"/>
    </source>
</evidence>
<dbReference type="PROSITE" id="PS51855">
    <property type="entry name" value="MGS"/>
    <property type="match status" value="1"/>
</dbReference>
<dbReference type="CDD" id="cd01421">
    <property type="entry name" value="IMPCH"/>
    <property type="match status" value="1"/>
</dbReference>
<comment type="subunit">
    <text evidence="13">Homodimer. Associates with internalized INSR complexes on Golgi/endosomal membranes. Interacts with INSR; ATIC together with PRKAA2/AMPK2 and HACD3/PTPLAD1 is proposed to be part of a signaling network regulating INSR autophosphorylation and endocytosis.</text>
</comment>
<evidence type="ECO:0000256" key="2">
    <source>
        <dbReference type="ARBA" id="ARBA00004844"/>
    </source>
</evidence>
<keyword evidence="9" id="KW-0658">Purine biosynthesis</keyword>
<gene>
    <name evidence="17" type="ORF">D623_10023696</name>
</gene>
<evidence type="ECO:0000256" key="5">
    <source>
        <dbReference type="ARBA" id="ARBA00012253"/>
    </source>
</evidence>
<comment type="pathway">
    <text evidence="2">Purine metabolism; IMP biosynthesis via de novo pathway; IMP from 5-formamido-1-(5-phospho-D-ribosyl)imidazole-4-carboxamide: step 1/1.</text>
</comment>
<dbReference type="SUPFAM" id="SSF53927">
    <property type="entry name" value="Cytidine deaminase-like"/>
    <property type="match status" value="1"/>
</dbReference>
<dbReference type="InterPro" id="IPR011607">
    <property type="entry name" value="MGS-like_dom"/>
</dbReference>
<dbReference type="InterPro" id="IPR036914">
    <property type="entry name" value="MGS-like_dom_sf"/>
</dbReference>
<dbReference type="GO" id="GO:0003937">
    <property type="term" value="F:IMP cyclohydrolase activity"/>
    <property type="evidence" value="ECO:0007669"/>
    <property type="project" value="UniProtKB-EC"/>
</dbReference>
<dbReference type="GO" id="GO:0005829">
    <property type="term" value="C:cytosol"/>
    <property type="evidence" value="ECO:0007669"/>
    <property type="project" value="TreeGrafter"/>
</dbReference>
<dbReference type="InterPro" id="IPR016193">
    <property type="entry name" value="Cytidine_deaminase-like"/>
</dbReference>
<dbReference type="SMART" id="SM00851">
    <property type="entry name" value="MGS"/>
    <property type="match status" value="1"/>
</dbReference>
<evidence type="ECO:0000256" key="10">
    <source>
        <dbReference type="ARBA" id="ARBA00022801"/>
    </source>
</evidence>
<evidence type="ECO:0000256" key="15">
    <source>
        <dbReference type="ARBA" id="ARBA00048341"/>
    </source>
</evidence>
<evidence type="ECO:0000256" key="7">
    <source>
        <dbReference type="ARBA" id="ARBA00017905"/>
    </source>
</evidence>
<dbReference type="GO" id="GO:0004643">
    <property type="term" value="F:phosphoribosylaminoimidazolecarboxamide formyltransferase activity"/>
    <property type="evidence" value="ECO:0007669"/>
    <property type="project" value="UniProtKB-EC"/>
</dbReference>
<dbReference type="Pfam" id="PF01808">
    <property type="entry name" value="AICARFT_IMPCHas"/>
    <property type="match status" value="2"/>
</dbReference>
<dbReference type="InterPro" id="IPR002695">
    <property type="entry name" value="PurH-like"/>
</dbReference>
<evidence type="ECO:0000256" key="8">
    <source>
        <dbReference type="ARBA" id="ARBA00022679"/>
    </source>
</evidence>
<dbReference type="Gene3D" id="3.40.140.20">
    <property type="match status" value="1"/>
</dbReference>
<comment type="catalytic activity">
    <reaction evidence="14">
        <text>(6R)-10-formyltetrahydrofolate + 5-amino-1-(5-phospho-beta-D-ribosyl)imidazole-4-carboxamide = 5-formamido-1-(5-phospho-D-ribosyl)imidazole-4-carboxamide + (6S)-5,6,7,8-tetrahydrofolate</text>
        <dbReference type="Rhea" id="RHEA:22192"/>
        <dbReference type="ChEBI" id="CHEBI:57453"/>
        <dbReference type="ChEBI" id="CHEBI:58467"/>
        <dbReference type="ChEBI" id="CHEBI:58475"/>
        <dbReference type="ChEBI" id="CHEBI:195366"/>
        <dbReference type="EC" id="2.1.2.3"/>
    </reaction>
    <physiologicalReaction direction="left-to-right" evidence="14">
        <dbReference type="Rhea" id="RHEA:22193"/>
    </physiologicalReaction>
</comment>
<evidence type="ECO:0000256" key="9">
    <source>
        <dbReference type="ARBA" id="ARBA00022755"/>
    </source>
</evidence>
<evidence type="ECO:0000313" key="18">
    <source>
        <dbReference type="Proteomes" id="UP000052978"/>
    </source>
</evidence>
<comment type="pathway">
    <text evidence="3">Purine metabolism; IMP biosynthesis via de novo pathway; 5-formamido-1-(5-phospho-D-ribosyl)imidazole-4-carboxamide from 5-amino-1-(5-phospho-D-ribosyl)imidazole-4-carboxamide (10-formyl THF route): step 1/1.</text>
</comment>
<evidence type="ECO:0000256" key="4">
    <source>
        <dbReference type="ARBA" id="ARBA00007667"/>
    </source>
</evidence>
<dbReference type="FunFam" id="3.40.50.1380:FF:000001">
    <property type="entry name" value="Bifunctional purine biosynthesis protein PurH"/>
    <property type="match status" value="1"/>
</dbReference>
<keyword evidence="11" id="KW-0511">Multifunctional enzyme</keyword>